<reference evidence="1" key="1">
    <citation type="submission" date="2022-08" db="EMBL/GenBank/DDBJ databases">
        <authorList>
            <person name="Kallberg Y."/>
            <person name="Tangrot J."/>
            <person name="Rosling A."/>
        </authorList>
    </citation>
    <scope>NUCLEOTIDE SEQUENCE</scope>
    <source>
        <strain evidence="1">Wild A</strain>
    </source>
</reference>
<gene>
    <name evidence="1" type="ORF">FWILDA_LOCUS6043</name>
</gene>
<evidence type="ECO:0000313" key="2">
    <source>
        <dbReference type="Proteomes" id="UP001153678"/>
    </source>
</evidence>
<dbReference type="Gene3D" id="3.30.710.10">
    <property type="entry name" value="Potassium Channel Kv1.1, Chain A"/>
    <property type="match status" value="1"/>
</dbReference>
<dbReference type="AlphaFoldDB" id="A0A9W4SNE7"/>
<proteinExistence type="predicted"/>
<comment type="caution">
    <text evidence="1">The sequence shown here is derived from an EMBL/GenBank/DDBJ whole genome shotgun (WGS) entry which is preliminary data.</text>
</comment>
<keyword evidence="2" id="KW-1185">Reference proteome</keyword>
<organism evidence="1 2">
    <name type="scientific">Funneliformis geosporum</name>
    <dbReference type="NCBI Taxonomy" id="1117311"/>
    <lineage>
        <taxon>Eukaryota</taxon>
        <taxon>Fungi</taxon>
        <taxon>Fungi incertae sedis</taxon>
        <taxon>Mucoromycota</taxon>
        <taxon>Glomeromycotina</taxon>
        <taxon>Glomeromycetes</taxon>
        <taxon>Glomerales</taxon>
        <taxon>Glomeraceae</taxon>
        <taxon>Funneliformis</taxon>
    </lineage>
</organism>
<accession>A0A9W4SNE7</accession>
<sequence>MASNYCSEVIQDFENALEDSEDYDVIIKAGEYDVKELQAHSFVLRASIPNNPKASIYIREL</sequence>
<dbReference type="InterPro" id="IPR011333">
    <property type="entry name" value="SKP1/BTB/POZ_sf"/>
</dbReference>
<dbReference type="EMBL" id="CAMKVN010001054">
    <property type="protein sequence ID" value="CAI2173354.1"/>
    <property type="molecule type" value="Genomic_DNA"/>
</dbReference>
<evidence type="ECO:0000313" key="1">
    <source>
        <dbReference type="EMBL" id="CAI2173354.1"/>
    </source>
</evidence>
<dbReference type="Proteomes" id="UP001153678">
    <property type="component" value="Unassembled WGS sequence"/>
</dbReference>
<name>A0A9W4SNE7_9GLOM</name>
<protein>
    <submittedName>
        <fullName evidence="1">13613_t:CDS:1</fullName>
    </submittedName>
</protein>